<keyword evidence="3" id="KW-0520">NAD</keyword>
<dbReference type="EMBL" id="UINC01138831">
    <property type="protein sequence ID" value="SVD25015.1"/>
    <property type="molecule type" value="Genomic_DNA"/>
</dbReference>
<dbReference type="SUPFAM" id="SSF53659">
    <property type="entry name" value="Isocitrate/Isopropylmalate dehydrogenase-like"/>
    <property type="match status" value="1"/>
</dbReference>
<dbReference type="AlphaFoldDB" id="A0A382TTG5"/>
<evidence type="ECO:0000256" key="1">
    <source>
        <dbReference type="ARBA" id="ARBA00022723"/>
    </source>
</evidence>
<dbReference type="PANTHER" id="PTHR30004">
    <property type="entry name" value="4-HYDROXYTHREONINE-4-PHOSPHATE DEHYDROGENASE"/>
    <property type="match status" value="1"/>
</dbReference>
<dbReference type="GO" id="GO:0046872">
    <property type="term" value="F:metal ion binding"/>
    <property type="evidence" value="ECO:0007669"/>
    <property type="project" value="UniProtKB-KW"/>
</dbReference>
<keyword evidence="1" id="KW-0479">Metal-binding</keyword>
<evidence type="ECO:0000313" key="4">
    <source>
        <dbReference type="EMBL" id="SVD25015.1"/>
    </source>
</evidence>
<gene>
    <name evidence="4" type="ORF">METZ01_LOCUS377869</name>
</gene>
<evidence type="ECO:0000256" key="2">
    <source>
        <dbReference type="ARBA" id="ARBA00023002"/>
    </source>
</evidence>
<proteinExistence type="predicted"/>
<dbReference type="InterPro" id="IPR005255">
    <property type="entry name" value="PdxA_fam"/>
</dbReference>
<dbReference type="Gene3D" id="3.40.718.10">
    <property type="entry name" value="Isopropylmalate Dehydrogenase"/>
    <property type="match status" value="1"/>
</dbReference>
<evidence type="ECO:0000256" key="3">
    <source>
        <dbReference type="ARBA" id="ARBA00023027"/>
    </source>
</evidence>
<dbReference type="Pfam" id="PF04166">
    <property type="entry name" value="PdxA"/>
    <property type="match status" value="1"/>
</dbReference>
<keyword evidence="2" id="KW-0560">Oxidoreductase</keyword>
<sequence>MFGGNSNLEDRPRIAVTMGDPAGVGPEIIIKTFEDPLIYDFSCPIIVGDAKSLSNTALRLKSDLSICKVSSPKEASFSPGSIDVLNLKNIPDNITMGQPSSLGGKASVEFIRMAVDLALGHHVDAITTAPVNKESIHLAGFNWPGQTEMLGEFTGAKDVALMLAGDVLRVVIATTHVPLHAVKKLVTREQVTTIIQLTHHWLLENITDSPNIAVTGLNPHCGDGGIFGKEELTVIIPALNNLRKEG</sequence>
<dbReference type="GO" id="GO:0016491">
    <property type="term" value="F:oxidoreductase activity"/>
    <property type="evidence" value="ECO:0007669"/>
    <property type="project" value="UniProtKB-KW"/>
</dbReference>
<dbReference type="PANTHER" id="PTHR30004:SF6">
    <property type="entry name" value="D-THREONATE 4-PHOSPHATE DEHYDROGENASE"/>
    <property type="match status" value="1"/>
</dbReference>
<name>A0A382TTG5_9ZZZZ</name>
<feature type="non-terminal residue" evidence="4">
    <location>
        <position position="246"/>
    </location>
</feature>
<organism evidence="4">
    <name type="scientific">marine metagenome</name>
    <dbReference type="NCBI Taxonomy" id="408172"/>
    <lineage>
        <taxon>unclassified sequences</taxon>
        <taxon>metagenomes</taxon>
        <taxon>ecological metagenomes</taxon>
    </lineage>
</organism>
<dbReference type="GO" id="GO:0051287">
    <property type="term" value="F:NAD binding"/>
    <property type="evidence" value="ECO:0007669"/>
    <property type="project" value="InterPro"/>
</dbReference>
<accession>A0A382TTG5</accession>
<protein>
    <recommendedName>
        <fullName evidence="5">4-hydroxythreonine-4-phosphate dehydrogenase PdxA</fullName>
    </recommendedName>
</protein>
<reference evidence="4" key="1">
    <citation type="submission" date="2018-05" db="EMBL/GenBank/DDBJ databases">
        <authorList>
            <person name="Lanie J.A."/>
            <person name="Ng W.-L."/>
            <person name="Kazmierczak K.M."/>
            <person name="Andrzejewski T.M."/>
            <person name="Davidsen T.M."/>
            <person name="Wayne K.J."/>
            <person name="Tettelin H."/>
            <person name="Glass J.I."/>
            <person name="Rusch D."/>
            <person name="Podicherti R."/>
            <person name="Tsui H.-C.T."/>
            <person name="Winkler M.E."/>
        </authorList>
    </citation>
    <scope>NUCLEOTIDE SEQUENCE</scope>
</reference>
<evidence type="ECO:0008006" key="5">
    <source>
        <dbReference type="Google" id="ProtNLM"/>
    </source>
</evidence>